<dbReference type="OrthoDB" id="996500at2"/>
<accession>A0A2V3PTY8</accession>
<gene>
    <name evidence="1" type="ORF">CLV62_11882</name>
</gene>
<dbReference type="EMBL" id="QICL01000018">
    <property type="protein sequence ID" value="PXV62693.1"/>
    <property type="molecule type" value="Genomic_DNA"/>
</dbReference>
<comment type="caution">
    <text evidence="1">The sequence shown here is derived from an EMBL/GenBank/DDBJ whole genome shotgun (WGS) entry which is preliminary data.</text>
</comment>
<keyword evidence="2" id="KW-1185">Reference proteome</keyword>
<organism evidence="1 2">
    <name type="scientific">Dysgonomonas alginatilytica</name>
    <dbReference type="NCBI Taxonomy" id="1605892"/>
    <lineage>
        <taxon>Bacteria</taxon>
        <taxon>Pseudomonadati</taxon>
        <taxon>Bacteroidota</taxon>
        <taxon>Bacteroidia</taxon>
        <taxon>Bacteroidales</taxon>
        <taxon>Dysgonomonadaceae</taxon>
        <taxon>Dysgonomonas</taxon>
    </lineage>
</organism>
<dbReference type="AlphaFoldDB" id="A0A2V3PTY8"/>
<protein>
    <submittedName>
        <fullName evidence="1">Uncharacterized protein</fullName>
    </submittedName>
</protein>
<evidence type="ECO:0000313" key="1">
    <source>
        <dbReference type="EMBL" id="PXV62693.1"/>
    </source>
</evidence>
<evidence type="ECO:0000313" key="2">
    <source>
        <dbReference type="Proteomes" id="UP000247973"/>
    </source>
</evidence>
<proteinExistence type="predicted"/>
<dbReference type="RefSeq" id="WP_110311360.1">
    <property type="nucleotide sequence ID" value="NZ_QICL01000018.1"/>
</dbReference>
<sequence>MRKNVIFVIVFIAVILGLVRLHTISSDNEKSQTISINGIANIQYPASVEPRNDIPFELLINPEDKALLPDSVNYEEFRPNLILLQKGFNEKNNQLLKEFPNIVANAILLENFNASILETEYATSLSDNINRLIEQNAQRTTSTISDWRTLPVTNINGATALRFEYKLENRNKKVLNIIITYLFKDDKQVELTLSAPNKDLEKWTVIYNEVLNNISIN</sequence>
<name>A0A2V3PTY8_9BACT</name>
<reference evidence="1 2" key="1">
    <citation type="submission" date="2018-03" db="EMBL/GenBank/DDBJ databases">
        <title>Genomic Encyclopedia of Archaeal and Bacterial Type Strains, Phase II (KMG-II): from individual species to whole genera.</title>
        <authorList>
            <person name="Goeker M."/>
        </authorList>
    </citation>
    <scope>NUCLEOTIDE SEQUENCE [LARGE SCALE GENOMIC DNA]</scope>
    <source>
        <strain evidence="1 2">DSM 100214</strain>
    </source>
</reference>
<dbReference type="Proteomes" id="UP000247973">
    <property type="component" value="Unassembled WGS sequence"/>
</dbReference>